<evidence type="ECO:0000256" key="7">
    <source>
        <dbReference type="PROSITE-ProRule" id="PRU00192"/>
    </source>
</evidence>
<dbReference type="InterPro" id="IPR055251">
    <property type="entry name" value="SOS1_NGEF_PH"/>
</dbReference>
<reference evidence="13" key="1">
    <citation type="submission" date="2023-09" db="UniProtKB">
        <authorList>
            <consortium name="Ensembl"/>
        </authorList>
    </citation>
    <scope>IDENTIFICATION</scope>
</reference>
<evidence type="ECO:0000256" key="8">
    <source>
        <dbReference type="SAM" id="MobiDB-lite"/>
    </source>
</evidence>
<dbReference type="GO" id="GO:0035556">
    <property type="term" value="P:intracellular signal transduction"/>
    <property type="evidence" value="ECO:0007669"/>
    <property type="project" value="InterPro"/>
</dbReference>
<evidence type="ECO:0000256" key="4">
    <source>
        <dbReference type="ARBA" id="ARBA00022553"/>
    </source>
</evidence>
<comment type="subcellular location">
    <subcellularLocation>
        <location evidence="1">Cytoplasm</location>
    </subcellularLocation>
</comment>
<evidence type="ECO:0000313" key="13">
    <source>
        <dbReference type="Ensembl" id="ENSSPAP00000000589.1"/>
    </source>
</evidence>
<dbReference type="InterPro" id="IPR051336">
    <property type="entry name" value="RhoGEF_Guanine_NuclExch_SF"/>
</dbReference>
<dbReference type="InterPro" id="IPR035534">
    <property type="entry name" value="DBS_PH"/>
</dbReference>
<dbReference type="InterPro" id="IPR018159">
    <property type="entry name" value="Spectrin/alpha-actinin"/>
</dbReference>
<dbReference type="GO" id="GO:0005737">
    <property type="term" value="C:cytoplasm"/>
    <property type="evidence" value="ECO:0007669"/>
    <property type="project" value="UniProtKB-SubCell"/>
</dbReference>
<dbReference type="GO" id="GO:0005085">
    <property type="term" value="F:guanyl-nucleotide exchange factor activity"/>
    <property type="evidence" value="ECO:0007669"/>
    <property type="project" value="UniProtKB-KW"/>
</dbReference>
<dbReference type="CDD" id="cd01227">
    <property type="entry name" value="PH_Dbs"/>
    <property type="match status" value="1"/>
</dbReference>
<dbReference type="SUPFAM" id="SSF46966">
    <property type="entry name" value="Spectrin repeat"/>
    <property type="match status" value="1"/>
</dbReference>
<evidence type="ECO:0000256" key="6">
    <source>
        <dbReference type="ARBA" id="ARBA00049987"/>
    </source>
</evidence>
<dbReference type="InterPro" id="IPR001331">
    <property type="entry name" value="GDS_CDC24_CS"/>
</dbReference>
<dbReference type="InterPro" id="IPR001849">
    <property type="entry name" value="PH_domain"/>
</dbReference>
<dbReference type="Pfam" id="PF00621">
    <property type="entry name" value="RhoGEF"/>
    <property type="match status" value="1"/>
</dbReference>
<dbReference type="InterPro" id="IPR001251">
    <property type="entry name" value="CRAL-TRIO_dom"/>
</dbReference>
<dbReference type="PROSITE" id="PS50003">
    <property type="entry name" value="PH_DOMAIN"/>
    <property type="match status" value="1"/>
</dbReference>
<dbReference type="Gene3D" id="2.30.30.40">
    <property type="entry name" value="SH3 Domains"/>
    <property type="match status" value="1"/>
</dbReference>
<dbReference type="Gene3D" id="3.40.525.10">
    <property type="entry name" value="CRAL-TRIO lipid binding domain"/>
    <property type="match status" value="1"/>
</dbReference>
<keyword evidence="3" id="KW-0963">Cytoplasm</keyword>
<feature type="region of interest" description="Disordered" evidence="8">
    <location>
        <begin position="945"/>
        <end position="1012"/>
    </location>
</feature>
<dbReference type="SMART" id="SM00516">
    <property type="entry name" value="SEC14"/>
    <property type="match status" value="1"/>
</dbReference>
<dbReference type="SMART" id="SM00233">
    <property type="entry name" value="PH"/>
    <property type="match status" value="1"/>
</dbReference>
<evidence type="ECO:0000256" key="2">
    <source>
        <dbReference type="ARBA" id="ARBA00022443"/>
    </source>
</evidence>
<dbReference type="SMART" id="SM00326">
    <property type="entry name" value="SH3"/>
    <property type="match status" value="1"/>
</dbReference>
<sequence>MKRAKHVIDEIMQQEIRPLLAVDIIEQLHRQFALLSGGRGKDGAPIITFPEYSGFSEVPEEDFLNVVTYLTSIPSLDAASIGFVIIIDRRKDKWSSVKASLSRIAGAFPGNLQLVLVLRPSRFFQRAIADLGIKLHKDDFKMKIVMLNSLSDLHGYVDKGQLTRELGGSLEYCHSQWIHHRTAIENFALTVKTTAQMLQKFGTDLAETELPNDVQCTKDLLTAHTDKHNNLKDELKLALRQGTTLFSCIKEQAAKSENHELNPDEMENQTTVERLLAQLDETENAFEQFWCKHHLKLEQCLQLRHFEQDFREVKVSLDGLIEALNSLVDIGDCVARVEHLLKDLKTLEEKAQPTVEKAQLHALHGDQLIQSNHYAVDSIRPKCVELRRVCDDFSNESKKKTDVLTKSLQIHMGIDKVNQWCESGIYLLASQAVDKCQSQEGAESALTDIENFLDSAEKNQLTELRNLHNQYEVILSEEIKGSVLKALKRLEDVQEMFEKRHVSLKRLSAKQTRPIQPVAPRPESSPKRPSLKNPPRTTAGQQPLARRASDNSNSGKQPAEADLNKRKNIRKTKGGIKIEVMHEESQGGSTHVVVTNETEESLSNRRRHIMTELIETERLYVEELQSIMEGYFAEMNNAELSHLIPPLLENKRDVLFGNLPEIYEFHNRTFLMELENCAEKPELVGTCFLKRKEELQVYEKYCQNKPRSEVLWRQCGDSLFFQECQKKLDHKLSLDAYLLKPVQRITKYQLMLKEMLKCSKGQGMAELEEALATMLDIIKSVNDSMHQIAITGFEGNLSELGKLLMQGSFNVWTDHKKGHSKVKDLARFKPMQRHLFLYDKMLLFCKKREETSDGHEKTPSYSFKHSLKMSAVGITENVKGDSKKFEVWYNGREEVYIIQAPSMDVKNMWVSEIRKVLTGQLEACREASQLNIYGAPMRNVRKMALKQSDSSSPESGFRRSNPSPNMRQKRGWTQRRLLSMDTEDFETIPSSGEESSNSSEDEGNNKNGDNSRFRVQLTYESREAKDLSLETGDLVQFLEEAENGNWLVKKLLTEETGLVPSSILHTASEGDIFSDLCTAALSDSDENEASTWGDVSQDS</sequence>
<dbReference type="SUPFAM" id="SSF48065">
    <property type="entry name" value="DBL homology domain (DH-domain)"/>
    <property type="match status" value="1"/>
</dbReference>
<evidence type="ECO:0000256" key="1">
    <source>
        <dbReference type="ARBA" id="ARBA00004496"/>
    </source>
</evidence>
<dbReference type="AlphaFoldDB" id="A0A3B4Z1J0"/>
<name>A0A3B4Z1J0_9TELE</name>
<dbReference type="CDD" id="cd00170">
    <property type="entry name" value="SEC14"/>
    <property type="match status" value="1"/>
</dbReference>
<dbReference type="STRING" id="144197.ENSSPAP00000000589"/>
<dbReference type="Gene3D" id="2.30.29.30">
    <property type="entry name" value="Pleckstrin-homology domain (PH domain)/Phosphotyrosine-binding domain (PTB)"/>
    <property type="match status" value="1"/>
</dbReference>
<gene>
    <name evidence="13" type="primary">MCF2L2</name>
</gene>
<dbReference type="InterPro" id="IPR035899">
    <property type="entry name" value="DBL_dom_sf"/>
</dbReference>
<dbReference type="InterPro" id="IPR036028">
    <property type="entry name" value="SH3-like_dom_sf"/>
</dbReference>
<proteinExistence type="inferred from homology"/>
<evidence type="ECO:0000259" key="11">
    <source>
        <dbReference type="PROSITE" id="PS50010"/>
    </source>
</evidence>
<dbReference type="SMART" id="SM00325">
    <property type="entry name" value="RhoGEF"/>
    <property type="match status" value="1"/>
</dbReference>
<dbReference type="CDD" id="cd00176">
    <property type="entry name" value="SPEC"/>
    <property type="match status" value="1"/>
</dbReference>
<dbReference type="InterPro" id="IPR000219">
    <property type="entry name" value="DH_dom"/>
</dbReference>
<evidence type="ECO:0000256" key="5">
    <source>
        <dbReference type="ARBA" id="ARBA00022658"/>
    </source>
</evidence>
<dbReference type="FunFam" id="2.30.29.30:FF:000078">
    <property type="entry name" value="Guanine nucleotide exchange factor DBS"/>
    <property type="match status" value="1"/>
</dbReference>
<feature type="domain" description="CRAL-TRIO" evidence="12">
    <location>
        <begin position="76"/>
        <end position="174"/>
    </location>
</feature>
<feature type="compositionally biased region" description="Polar residues" evidence="8">
    <location>
        <begin position="947"/>
        <end position="966"/>
    </location>
</feature>
<feature type="domain" description="SH3" evidence="9">
    <location>
        <begin position="1008"/>
        <end position="1069"/>
    </location>
</feature>
<keyword evidence="2 7" id="KW-0728">SH3 domain</keyword>
<keyword evidence="4" id="KW-0597">Phosphoprotein</keyword>
<dbReference type="SMART" id="SM00150">
    <property type="entry name" value="SPEC"/>
    <property type="match status" value="1"/>
</dbReference>
<dbReference type="PANTHER" id="PTHR22826:SF201">
    <property type="entry name" value="GUANINE NUCLEOTIDE EXCHANGE FACTOR MCF2L2-RELATED"/>
    <property type="match status" value="1"/>
</dbReference>
<evidence type="ECO:0000259" key="12">
    <source>
        <dbReference type="PROSITE" id="PS50191"/>
    </source>
</evidence>
<protein>
    <submittedName>
        <fullName evidence="13">Guanine nucleotide exchange factor DBS-like</fullName>
    </submittedName>
</protein>
<dbReference type="Pfam" id="PF13716">
    <property type="entry name" value="CRAL_TRIO_2"/>
    <property type="match status" value="1"/>
</dbReference>
<dbReference type="GeneTree" id="ENSGT00940000161734"/>
<dbReference type="Gene3D" id="1.20.58.60">
    <property type="match status" value="1"/>
</dbReference>
<feature type="domain" description="PH" evidence="10">
    <location>
        <begin position="796"/>
        <end position="918"/>
    </location>
</feature>
<dbReference type="InterPro" id="IPR036865">
    <property type="entry name" value="CRAL-TRIO_dom_sf"/>
</dbReference>
<dbReference type="SUPFAM" id="SSF52087">
    <property type="entry name" value="CRAL/TRIO domain"/>
    <property type="match status" value="1"/>
</dbReference>
<dbReference type="Gene3D" id="1.20.900.10">
    <property type="entry name" value="Dbl homology (DH) domain"/>
    <property type="match status" value="1"/>
</dbReference>
<dbReference type="InterPro" id="IPR001452">
    <property type="entry name" value="SH3_domain"/>
</dbReference>
<dbReference type="Pfam" id="PF23289">
    <property type="entry name" value="Spectrin_5"/>
    <property type="match status" value="1"/>
</dbReference>
<dbReference type="PROSITE" id="PS50010">
    <property type="entry name" value="DH_2"/>
    <property type="match status" value="1"/>
</dbReference>
<dbReference type="InterPro" id="IPR011993">
    <property type="entry name" value="PH-like_dom_sf"/>
</dbReference>
<dbReference type="PROSITE" id="PS50191">
    <property type="entry name" value="CRAL_TRIO"/>
    <property type="match status" value="1"/>
</dbReference>
<dbReference type="PROSITE" id="PS00741">
    <property type="entry name" value="DH_1"/>
    <property type="match status" value="1"/>
</dbReference>
<keyword evidence="5" id="KW-0344">Guanine-nucleotide releasing factor</keyword>
<dbReference type="InterPro" id="IPR056466">
    <property type="entry name" value="Spectrin_DBS"/>
</dbReference>
<evidence type="ECO:0000256" key="3">
    <source>
        <dbReference type="ARBA" id="ARBA00022490"/>
    </source>
</evidence>
<dbReference type="Ensembl" id="ENSSPAT00000000597.1">
    <property type="protein sequence ID" value="ENSSPAP00000000589.1"/>
    <property type="gene ID" value="ENSSPAG00000000449.1"/>
</dbReference>
<dbReference type="PANTHER" id="PTHR22826">
    <property type="entry name" value="RHO GUANINE EXCHANGE FACTOR-RELATED"/>
    <property type="match status" value="1"/>
</dbReference>
<dbReference type="SUPFAM" id="SSF50729">
    <property type="entry name" value="PH domain-like"/>
    <property type="match status" value="1"/>
</dbReference>
<evidence type="ECO:0000259" key="9">
    <source>
        <dbReference type="PROSITE" id="PS50002"/>
    </source>
</evidence>
<comment type="similarity">
    <text evidence="6">Belongs to the MCF2 family.</text>
</comment>
<organism evidence="13">
    <name type="scientific">Stegastes partitus</name>
    <name type="common">bicolor damselfish</name>
    <dbReference type="NCBI Taxonomy" id="144197"/>
    <lineage>
        <taxon>Eukaryota</taxon>
        <taxon>Metazoa</taxon>
        <taxon>Chordata</taxon>
        <taxon>Craniata</taxon>
        <taxon>Vertebrata</taxon>
        <taxon>Euteleostomi</taxon>
        <taxon>Actinopterygii</taxon>
        <taxon>Neopterygii</taxon>
        <taxon>Teleostei</taxon>
        <taxon>Neoteleostei</taxon>
        <taxon>Acanthomorphata</taxon>
        <taxon>Ovalentaria</taxon>
        <taxon>Pomacentridae</taxon>
        <taxon>Stegastes</taxon>
    </lineage>
</organism>
<dbReference type="PROSITE" id="PS50002">
    <property type="entry name" value="SH3"/>
    <property type="match status" value="1"/>
</dbReference>
<dbReference type="Pfam" id="PF22697">
    <property type="entry name" value="SOS1_NGEF_PH"/>
    <property type="match status" value="1"/>
</dbReference>
<feature type="domain" description="DH" evidence="11">
    <location>
        <begin position="605"/>
        <end position="784"/>
    </location>
</feature>
<dbReference type="CDD" id="cd00160">
    <property type="entry name" value="RhoGEF"/>
    <property type="match status" value="1"/>
</dbReference>
<feature type="region of interest" description="Disordered" evidence="8">
    <location>
        <begin position="504"/>
        <end position="571"/>
    </location>
</feature>
<dbReference type="SUPFAM" id="SSF50044">
    <property type="entry name" value="SH3-domain"/>
    <property type="match status" value="1"/>
</dbReference>
<accession>A0A3B4Z1J0</accession>
<evidence type="ECO:0000259" key="10">
    <source>
        <dbReference type="PROSITE" id="PS50003"/>
    </source>
</evidence>